<keyword evidence="4 7" id="KW-0812">Transmembrane</keyword>
<feature type="transmembrane region" description="Helical" evidence="7">
    <location>
        <begin position="21"/>
        <end position="47"/>
    </location>
</feature>
<evidence type="ECO:0000256" key="2">
    <source>
        <dbReference type="ARBA" id="ARBA00008929"/>
    </source>
</evidence>
<keyword evidence="6 7" id="KW-0472">Membrane</keyword>
<dbReference type="InterPro" id="IPR052049">
    <property type="entry name" value="Electron_transfer_protein"/>
</dbReference>
<sequence>MSKMQSSATTAEKGLVATSSATYNIILAFLALFTAIGVAAGIHAFFIGHDHAYGVTREVPWGLLIATYIFFVVTSTGLCLVSSIGHVFGVETLVPIAKRSIFLSIATIVSGFLVIGFEIENPWRMAIYNVISPNLTSNIWWMGTLYGAYLFFMLIEFALLQIGKHREAGMAGLLGVISGVAAHSNLGAVFGLLGGREFWHGPYMPIYFIASAMLSGCAAILFFTYLAYKANGWKMSESLERALSVTGKIGLLLIAVLAFFDTWKILSGIAGHPPGKYEATMALISGPYAVNFWIGEIGLGLVAPFILILAARMRNTKIMFVAGLLSIIGIFFMRYDLVVVGQIVPHYHGMDIVGLPTFYSYSPSLHEILITVGGLSLCGMLFLMGERLFRGHVSEAHS</sequence>
<keyword evidence="3" id="KW-1003">Cell membrane</keyword>
<dbReference type="PANTHER" id="PTHR34856:SF2">
    <property type="entry name" value="PROTEIN NRFD"/>
    <property type="match status" value="1"/>
</dbReference>
<dbReference type="PATRIC" id="fig|1156395.6.peg.359"/>
<reference evidence="8 9" key="1">
    <citation type="submission" date="2016-06" db="EMBL/GenBank/DDBJ databases">
        <title>Respiratory ammonification of nitrate coupled to the oxidation of elemental sulfur in deep-sea autotrophic thermophilic bacteria.</title>
        <authorList>
            <person name="Slobodkina G.B."/>
            <person name="Mardanov A.V."/>
            <person name="Ravin N.V."/>
            <person name="Frolova A.A."/>
            <person name="Viryasiv M.B."/>
            <person name="Chernyh N.A."/>
            <person name="Bonch-Osmolovskaya E.A."/>
            <person name="Slobodkin A.I."/>
        </authorList>
    </citation>
    <scope>NUCLEOTIDE SEQUENCE [LARGE SCALE GENOMIC DNA]</scope>
    <source>
        <strain evidence="8 9">S69</strain>
    </source>
</reference>
<dbReference type="InterPro" id="IPR005614">
    <property type="entry name" value="NrfD-like"/>
</dbReference>
<proteinExistence type="inferred from homology"/>
<dbReference type="PANTHER" id="PTHR34856">
    <property type="entry name" value="PROTEIN NRFD"/>
    <property type="match status" value="1"/>
</dbReference>
<feature type="transmembrane region" description="Helical" evidence="7">
    <location>
        <begin position="206"/>
        <end position="228"/>
    </location>
</feature>
<dbReference type="EMBL" id="MAGO01000001">
    <property type="protein sequence ID" value="OCC16538.1"/>
    <property type="molecule type" value="Genomic_DNA"/>
</dbReference>
<comment type="subcellular location">
    <subcellularLocation>
        <location evidence="1">Cell membrane</location>
        <topology evidence="1">Multi-pass membrane protein</topology>
    </subcellularLocation>
</comment>
<feature type="transmembrane region" description="Helical" evidence="7">
    <location>
        <begin position="318"/>
        <end position="344"/>
    </location>
</feature>
<evidence type="ECO:0000313" key="9">
    <source>
        <dbReference type="Proteomes" id="UP000093080"/>
    </source>
</evidence>
<feature type="transmembrane region" description="Helical" evidence="7">
    <location>
        <begin position="59"/>
        <end position="88"/>
    </location>
</feature>
<feature type="transmembrane region" description="Helical" evidence="7">
    <location>
        <begin position="172"/>
        <end position="194"/>
    </location>
</feature>
<feature type="transmembrane region" description="Helical" evidence="7">
    <location>
        <begin position="249"/>
        <end position="270"/>
    </location>
</feature>
<name>A0A1B9F9E9_9BACT</name>
<dbReference type="STRING" id="1156395.DBT_0355"/>
<feature type="transmembrane region" description="Helical" evidence="7">
    <location>
        <begin position="139"/>
        <end position="160"/>
    </location>
</feature>
<comment type="caution">
    <text evidence="8">The sequence shown here is derived from an EMBL/GenBank/DDBJ whole genome shotgun (WGS) entry which is preliminary data.</text>
</comment>
<evidence type="ECO:0000256" key="4">
    <source>
        <dbReference type="ARBA" id="ARBA00022692"/>
    </source>
</evidence>
<evidence type="ECO:0000256" key="6">
    <source>
        <dbReference type="ARBA" id="ARBA00023136"/>
    </source>
</evidence>
<comment type="similarity">
    <text evidence="2">Belongs to the NrfD family.</text>
</comment>
<accession>A0A1B9F9E9</accession>
<keyword evidence="9" id="KW-1185">Reference proteome</keyword>
<organism evidence="8 9">
    <name type="scientific">Dissulfuribacter thermophilus</name>
    <dbReference type="NCBI Taxonomy" id="1156395"/>
    <lineage>
        <taxon>Bacteria</taxon>
        <taxon>Pseudomonadati</taxon>
        <taxon>Thermodesulfobacteriota</taxon>
        <taxon>Dissulfuribacteria</taxon>
        <taxon>Dissulfuribacterales</taxon>
        <taxon>Dissulfuribacteraceae</taxon>
        <taxon>Dissulfuribacter</taxon>
    </lineage>
</organism>
<gene>
    <name evidence="8" type="ORF">DBT_0355</name>
</gene>
<feature type="transmembrane region" description="Helical" evidence="7">
    <location>
        <begin position="290"/>
        <end position="311"/>
    </location>
</feature>
<evidence type="ECO:0000256" key="5">
    <source>
        <dbReference type="ARBA" id="ARBA00022989"/>
    </source>
</evidence>
<evidence type="ECO:0000313" key="8">
    <source>
        <dbReference type="EMBL" id="OCC16538.1"/>
    </source>
</evidence>
<evidence type="ECO:0000256" key="1">
    <source>
        <dbReference type="ARBA" id="ARBA00004651"/>
    </source>
</evidence>
<evidence type="ECO:0000256" key="7">
    <source>
        <dbReference type="SAM" id="Phobius"/>
    </source>
</evidence>
<dbReference type="Proteomes" id="UP000093080">
    <property type="component" value="Unassembled WGS sequence"/>
</dbReference>
<keyword evidence="5 7" id="KW-1133">Transmembrane helix</keyword>
<feature type="transmembrane region" description="Helical" evidence="7">
    <location>
        <begin position="100"/>
        <end position="119"/>
    </location>
</feature>
<feature type="transmembrane region" description="Helical" evidence="7">
    <location>
        <begin position="364"/>
        <end position="384"/>
    </location>
</feature>
<dbReference type="RefSeq" id="WP_067615770.1">
    <property type="nucleotide sequence ID" value="NZ_MAGO01000001.1"/>
</dbReference>
<dbReference type="Gene3D" id="1.20.1630.10">
    <property type="entry name" value="Formate dehydrogenase/DMSO reductase domain"/>
    <property type="match status" value="1"/>
</dbReference>
<protein>
    <submittedName>
        <fullName evidence="8">Polysulfide reductase, membrane subunit NrfD subunit</fullName>
    </submittedName>
</protein>
<evidence type="ECO:0000256" key="3">
    <source>
        <dbReference type="ARBA" id="ARBA00022475"/>
    </source>
</evidence>
<dbReference type="AlphaFoldDB" id="A0A1B9F9E9"/>
<dbReference type="GO" id="GO:0005886">
    <property type="term" value="C:plasma membrane"/>
    <property type="evidence" value="ECO:0007669"/>
    <property type="project" value="UniProtKB-SubCell"/>
</dbReference>
<dbReference type="Pfam" id="PF03916">
    <property type="entry name" value="NrfD"/>
    <property type="match status" value="1"/>
</dbReference>